<dbReference type="InterPro" id="IPR014017">
    <property type="entry name" value="DNA_helicase_UvrD-like_C"/>
</dbReference>
<dbReference type="GO" id="GO:0005524">
    <property type="term" value="F:ATP binding"/>
    <property type="evidence" value="ECO:0007669"/>
    <property type="project" value="UniProtKB-UniRule"/>
</dbReference>
<keyword evidence="16" id="KW-1185">Reference proteome</keyword>
<dbReference type="PANTHER" id="PTHR11070:SF2">
    <property type="entry name" value="ATP-DEPENDENT DNA HELICASE SRS2"/>
    <property type="match status" value="1"/>
</dbReference>
<dbReference type="Gene3D" id="1.10.486.10">
    <property type="entry name" value="PCRA, domain 4"/>
    <property type="match status" value="1"/>
</dbReference>
<dbReference type="GO" id="GO:0043138">
    <property type="term" value="F:3'-5' DNA helicase activity"/>
    <property type="evidence" value="ECO:0007669"/>
    <property type="project" value="UniProtKB-EC"/>
</dbReference>
<dbReference type="InterPro" id="IPR014016">
    <property type="entry name" value="UvrD-like_ATP-bd"/>
</dbReference>
<evidence type="ECO:0000256" key="2">
    <source>
        <dbReference type="ARBA" id="ARBA00022741"/>
    </source>
</evidence>
<dbReference type="Pfam" id="PF13361">
    <property type="entry name" value="UvrD_C"/>
    <property type="match status" value="2"/>
</dbReference>
<keyword evidence="4 11" id="KW-0347">Helicase</keyword>
<protein>
    <recommendedName>
        <fullName evidence="9">DNA 3'-5' helicase</fullName>
        <ecNumber evidence="9">5.6.2.4</ecNumber>
    </recommendedName>
</protein>
<keyword evidence="6" id="KW-0238">DNA-binding</keyword>
<evidence type="ECO:0000259" key="13">
    <source>
        <dbReference type="PROSITE" id="PS51217"/>
    </source>
</evidence>
<evidence type="ECO:0000256" key="1">
    <source>
        <dbReference type="ARBA" id="ARBA00009922"/>
    </source>
</evidence>
<name>A0A0M8JQE0_9CHLR</name>
<dbReference type="PROSITE" id="PS51217">
    <property type="entry name" value="UVRD_HELICASE_CTER"/>
    <property type="match status" value="1"/>
</dbReference>
<keyword evidence="7" id="KW-0413">Isomerase</keyword>
<dbReference type="GO" id="GO:0003677">
    <property type="term" value="F:DNA binding"/>
    <property type="evidence" value="ECO:0007669"/>
    <property type="project" value="UniProtKB-KW"/>
</dbReference>
<evidence type="ECO:0000313" key="15">
    <source>
        <dbReference type="EMBL" id="KPL87518.1"/>
    </source>
</evidence>
<dbReference type="Pfam" id="PF21196">
    <property type="entry name" value="PcrA_UvrD_tudor"/>
    <property type="match status" value="1"/>
</dbReference>
<gene>
    <name evidence="15" type="ORF">ADN01_04625</name>
    <name evidence="14" type="ORF">LSAC_03623</name>
</gene>
<sequence>MQSSPFSHLNDQQRQAVTAGLGQTLVLAGPGSGKTRVLTERIAYLVRDLAVRPYHILAVTFTNKAAREMQSRVEQTLGDPCRDLWLGTFHSVCARMLRREAAVLPFDSNFVIMDADDQDTLVKRVLKELNVNDKLYRASGVHAAISNAKNNLMQPKDYPRRNYRDEVIARVYERYQQMLLQSNALDFDDLLLWTVRLLQENPDVVERYGRRFEHVLVDEFQDTNTAQYLLLKLVSSYHQNLFVVGDEDQSIYRWRGADYRNVLRFEQDFPEAKKILLEQNYRSTQTVLDAARAVIDRNPHRTPKHLFTDRGSGERLVLFEAADDHSEATYVVDLIGQNMAGDRKAGSRFAVMYRTNAQSRLLEEAFLRSGLPYRLVGAQRFYGRREVKDLICFLRLVANPADEVSLNRTINLPPRGIGDKTIQSLQAAAQRAQTTPGAALLELAAKGERSAAFTALGGRGAAMLLDFARLLAGWMEAARQEPLPALFDRIVTETRYEAYLRDGTEEGEDRWNNVQELRKLAYEYQDRGLGPFLENLALVSDQDTLPEDVTAPTLLTLHAAKGLEFDNVFIIGLDEGLLPHSRSLDDPEEMAEERRLFYVGMTRARNRLYLVRSRQRSSYGSTEFSEPSRFLQDIPSALLEERGAQRRARSTRPSEVQASWARWETPVPAPRSPQIIPPPPPAPKVVQQQYRPGMRVRHPIWGEGLVVESRVLDGEENVDVAFESVGFKRLLASLARLETV</sequence>
<dbReference type="AlphaFoldDB" id="A0A0M8JQE0"/>
<dbReference type="CDD" id="cd17932">
    <property type="entry name" value="DEXQc_UvrD"/>
    <property type="match status" value="1"/>
</dbReference>
<evidence type="ECO:0000256" key="5">
    <source>
        <dbReference type="ARBA" id="ARBA00022840"/>
    </source>
</evidence>
<dbReference type="InterPro" id="IPR013986">
    <property type="entry name" value="DExx_box_DNA_helicase_dom_sf"/>
</dbReference>
<feature type="domain" description="UvrD-like helicase ATP-binding" evidence="12">
    <location>
        <begin position="7"/>
        <end position="284"/>
    </location>
</feature>
<comment type="catalytic activity">
    <reaction evidence="8">
        <text>Couples ATP hydrolysis with the unwinding of duplex DNA by translocating in the 3'-5' direction.</text>
        <dbReference type="EC" id="5.6.2.4"/>
    </reaction>
</comment>
<dbReference type="GO" id="GO:0016787">
    <property type="term" value="F:hydrolase activity"/>
    <property type="evidence" value="ECO:0007669"/>
    <property type="project" value="UniProtKB-UniRule"/>
</dbReference>
<reference evidence="15 16" key="2">
    <citation type="submission" date="2015-07" db="EMBL/GenBank/DDBJ databases">
        <title>Genome sequence of Levilinea saccharolytica DSM 16555.</title>
        <authorList>
            <person name="Hemp J."/>
            <person name="Ward L.M."/>
            <person name="Pace L.A."/>
            <person name="Fischer W.W."/>
        </authorList>
    </citation>
    <scope>NUCLEOTIDE SEQUENCE [LARGE SCALE GENOMIC DNA]</scope>
    <source>
        <strain evidence="15 16">KIBI-1</strain>
    </source>
</reference>
<proteinExistence type="inferred from homology"/>
<evidence type="ECO:0000256" key="11">
    <source>
        <dbReference type="PROSITE-ProRule" id="PRU00560"/>
    </source>
</evidence>
<evidence type="ECO:0000256" key="6">
    <source>
        <dbReference type="ARBA" id="ARBA00023125"/>
    </source>
</evidence>
<dbReference type="OrthoDB" id="9810135at2"/>
<evidence type="ECO:0000256" key="7">
    <source>
        <dbReference type="ARBA" id="ARBA00023235"/>
    </source>
</evidence>
<dbReference type="Proteomes" id="UP000050501">
    <property type="component" value="Unassembled WGS sequence"/>
</dbReference>
<dbReference type="EMBL" id="LGCM01000019">
    <property type="protein sequence ID" value="KPL87518.1"/>
    <property type="molecule type" value="Genomic_DNA"/>
</dbReference>
<keyword evidence="5 11" id="KW-0067">ATP-binding</keyword>
<dbReference type="Gene3D" id="1.10.10.160">
    <property type="match status" value="1"/>
</dbReference>
<evidence type="ECO:0000256" key="10">
    <source>
        <dbReference type="ARBA" id="ARBA00048988"/>
    </source>
</evidence>
<comment type="similarity">
    <text evidence="1">Belongs to the helicase family. UvrD subfamily.</text>
</comment>
<keyword evidence="2 11" id="KW-0547">Nucleotide-binding</keyword>
<dbReference type="GO" id="GO:0000725">
    <property type="term" value="P:recombinational repair"/>
    <property type="evidence" value="ECO:0007669"/>
    <property type="project" value="TreeGrafter"/>
</dbReference>
<feature type="domain" description="UvrD-like helicase C-terminal" evidence="13">
    <location>
        <begin position="285"/>
        <end position="562"/>
    </location>
</feature>
<evidence type="ECO:0000256" key="4">
    <source>
        <dbReference type="ARBA" id="ARBA00022806"/>
    </source>
</evidence>
<dbReference type="FunFam" id="1.10.10.160:FF:000001">
    <property type="entry name" value="ATP-dependent DNA helicase"/>
    <property type="match status" value="1"/>
</dbReference>
<comment type="catalytic activity">
    <reaction evidence="10">
        <text>ATP + H2O = ADP + phosphate + H(+)</text>
        <dbReference type="Rhea" id="RHEA:13065"/>
        <dbReference type="ChEBI" id="CHEBI:15377"/>
        <dbReference type="ChEBI" id="CHEBI:15378"/>
        <dbReference type="ChEBI" id="CHEBI:30616"/>
        <dbReference type="ChEBI" id="CHEBI:43474"/>
        <dbReference type="ChEBI" id="CHEBI:456216"/>
        <dbReference type="EC" id="5.6.2.4"/>
    </reaction>
</comment>
<dbReference type="EMBL" id="DF967975">
    <property type="protein sequence ID" value="GAP19711.1"/>
    <property type="molecule type" value="Genomic_DNA"/>
</dbReference>
<evidence type="ECO:0000256" key="8">
    <source>
        <dbReference type="ARBA" id="ARBA00034617"/>
    </source>
</evidence>
<evidence type="ECO:0000259" key="12">
    <source>
        <dbReference type="PROSITE" id="PS51198"/>
    </source>
</evidence>
<dbReference type="GO" id="GO:0005829">
    <property type="term" value="C:cytosol"/>
    <property type="evidence" value="ECO:0007669"/>
    <property type="project" value="TreeGrafter"/>
</dbReference>
<dbReference type="STRING" id="229921.ADN01_04625"/>
<dbReference type="CDD" id="cd18807">
    <property type="entry name" value="SF1_C_UvrD"/>
    <property type="match status" value="1"/>
</dbReference>
<dbReference type="PANTHER" id="PTHR11070">
    <property type="entry name" value="UVRD / RECB / PCRA DNA HELICASE FAMILY MEMBER"/>
    <property type="match status" value="1"/>
</dbReference>
<evidence type="ECO:0000256" key="9">
    <source>
        <dbReference type="ARBA" id="ARBA00034808"/>
    </source>
</evidence>
<dbReference type="RefSeq" id="WP_062419984.1">
    <property type="nucleotide sequence ID" value="NZ_BBXZ01000188.1"/>
</dbReference>
<dbReference type="SUPFAM" id="SSF52540">
    <property type="entry name" value="P-loop containing nucleoside triphosphate hydrolases"/>
    <property type="match status" value="1"/>
</dbReference>
<keyword evidence="3 11" id="KW-0378">Hydrolase</keyword>
<dbReference type="EC" id="5.6.2.4" evidence="9"/>
<dbReference type="PATRIC" id="fig|229921.5.peg.3278"/>
<dbReference type="InterPro" id="IPR000212">
    <property type="entry name" value="DNA_helicase_UvrD/REP"/>
</dbReference>
<dbReference type="Gene3D" id="3.40.50.300">
    <property type="entry name" value="P-loop containing nucleotide triphosphate hydrolases"/>
    <property type="match status" value="2"/>
</dbReference>
<accession>A0A0M8JQE0</accession>
<dbReference type="Pfam" id="PF00580">
    <property type="entry name" value="UvrD-helicase"/>
    <property type="match status" value="1"/>
</dbReference>
<reference evidence="14" key="1">
    <citation type="journal article" date="2015" name="Genome Announc.">
        <title>Draft Genome Sequences of Anaerolinea thermolimosa IMO-1, Bellilinea caldifistulae GOMI-1, Leptolinea tardivitalis YMTK-2, Levilinea saccharolytica KIBI-1, Longilinea arvoryzae KOME-1, Previously Described as Members of the Class Anaerolineae (Chloroflexi).</title>
        <authorList>
            <person name="Matsuura N."/>
            <person name="Tourlousse M.D."/>
            <person name="Ohashi A."/>
            <person name="Hugenholtz P."/>
            <person name="Sekiguchi Y."/>
        </authorList>
    </citation>
    <scope>NUCLEOTIDE SEQUENCE</scope>
    <source>
        <strain evidence="14">KIBI-1</strain>
    </source>
</reference>
<dbReference type="InterPro" id="IPR027417">
    <property type="entry name" value="P-loop_NTPase"/>
</dbReference>
<dbReference type="GO" id="GO:0033202">
    <property type="term" value="C:DNA helicase complex"/>
    <property type="evidence" value="ECO:0007669"/>
    <property type="project" value="TreeGrafter"/>
</dbReference>
<evidence type="ECO:0000313" key="16">
    <source>
        <dbReference type="Proteomes" id="UP000050501"/>
    </source>
</evidence>
<dbReference type="GO" id="GO:0009314">
    <property type="term" value="P:response to radiation"/>
    <property type="evidence" value="ECO:0007669"/>
    <property type="project" value="UniProtKB-ARBA"/>
</dbReference>
<feature type="binding site" evidence="11">
    <location>
        <begin position="28"/>
        <end position="35"/>
    </location>
    <ligand>
        <name>ATP</name>
        <dbReference type="ChEBI" id="CHEBI:30616"/>
    </ligand>
</feature>
<evidence type="ECO:0000313" key="14">
    <source>
        <dbReference type="EMBL" id="GAP19711.1"/>
    </source>
</evidence>
<dbReference type="PROSITE" id="PS51198">
    <property type="entry name" value="UVRD_HELICASE_ATP_BIND"/>
    <property type="match status" value="1"/>
</dbReference>
<organism evidence="14">
    <name type="scientific">Levilinea saccharolytica</name>
    <dbReference type="NCBI Taxonomy" id="229921"/>
    <lineage>
        <taxon>Bacteria</taxon>
        <taxon>Bacillati</taxon>
        <taxon>Chloroflexota</taxon>
        <taxon>Anaerolineae</taxon>
        <taxon>Anaerolineales</taxon>
        <taxon>Anaerolineaceae</taxon>
        <taxon>Levilinea</taxon>
    </lineage>
</organism>
<evidence type="ECO:0000256" key="3">
    <source>
        <dbReference type="ARBA" id="ARBA00022801"/>
    </source>
</evidence>